<proteinExistence type="predicted"/>
<gene>
    <name evidence="1" type="ORF">Tco_0629949</name>
</gene>
<keyword evidence="2" id="KW-1185">Reference proteome</keyword>
<accession>A0ABQ4WUQ0</accession>
<comment type="caution">
    <text evidence="1">The sequence shown here is derived from an EMBL/GenBank/DDBJ whole genome shotgun (WGS) entry which is preliminary data.</text>
</comment>
<reference evidence="1" key="2">
    <citation type="submission" date="2022-01" db="EMBL/GenBank/DDBJ databases">
        <authorList>
            <person name="Yamashiro T."/>
            <person name="Shiraishi A."/>
            <person name="Satake H."/>
            <person name="Nakayama K."/>
        </authorList>
    </citation>
    <scope>NUCLEOTIDE SEQUENCE</scope>
</reference>
<evidence type="ECO:0000313" key="2">
    <source>
        <dbReference type="Proteomes" id="UP001151760"/>
    </source>
</evidence>
<name>A0ABQ4WUQ0_9ASTR</name>
<protein>
    <submittedName>
        <fullName evidence="1">Uncharacterized protein</fullName>
    </submittedName>
</protein>
<evidence type="ECO:0000313" key="1">
    <source>
        <dbReference type="EMBL" id="GJS56587.1"/>
    </source>
</evidence>
<dbReference type="Proteomes" id="UP001151760">
    <property type="component" value="Unassembled WGS sequence"/>
</dbReference>
<sequence length="141" mass="15533">MRCFEATNTVQGIPVRLFDTSGIAGTDDIVEKIGVFSPILKGVFINVDINPDFRECMEGPSHSHLSPLHAIFAVSMEQKHIAGTVSGGGQIPESKQRVTPLFGYPKTKRQQCKRKVLIQPYGLRCCQSISGNCGNPFVERR</sequence>
<dbReference type="EMBL" id="BQNB010008946">
    <property type="protein sequence ID" value="GJS56587.1"/>
    <property type="molecule type" value="Genomic_DNA"/>
</dbReference>
<reference evidence="1" key="1">
    <citation type="journal article" date="2022" name="Int. J. Mol. Sci.">
        <title>Draft Genome of Tanacetum Coccineum: Genomic Comparison of Closely Related Tanacetum-Family Plants.</title>
        <authorList>
            <person name="Yamashiro T."/>
            <person name="Shiraishi A."/>
            <person name="Nakayama K."/>
            <person name="Satake H."/>
        </authorList>
    </citation>
    <scope>NUCLEOTIDE SEQUENCE</scope>
</reference>
<organism evidence="1 2">
    <name type="scientific">Tanacetum coccineum</name>
    <dbReference type="NCBI Taxonomy" id="301880"/>
    <lineage>
        <taxon>Eukaryota</taxon>
        <taxon>Viridiplantae</taxon>
        <taxon>Streptophyta</taxon>
        <taxon>Embryophyta</taxon>
        <taxon>Tracheophyta</taxon>
        <taxon>Spermatophyta</taxon>
        <taxon>Magnoliopsida</taxon>
        <taxon>eudicotyledons</taxon>
        <taxon>Gunneridae</taxon>
        <taxon>Pentapetalae</taxon>
        <taxon>asterids</taxon>
        <taxon>campanulids</taxon>
        <taxon>Asterales</taxon>
        <taxon>Asteraceae</taxon>
        <taxon>Asteroideae</taxon>
        <taxon>Anthemideae</taxon>
        <taxon>Anthemidinae</taxon>
        <taxon>Tanacetum</taxon>
    </lineage>
</organism>